<dbReference type="InterPro" id="IPR001845">
    <property type="entry name" value="HTH_ArsR_DNA-bd_dom"/>
</dbReference>
<evidence type="ECO:0000313" key="3">
    <source>
        <dbReference type="Proteomes" id="UP001208689"/>
    </source>
</evidence>
<evidence type="ECO:0000313" key="2">
    <source>
        <dbReference type="EMBL" id="UYP44393.1"/>
    </source>
</evidence>
<dbReference type="Gene3D" id="1.10.10.10">
    <property type="entry name" value="Winged helix-like DNA-binding domain superfamily/Winged helix DNA-binding domain"/>
    <property type="match status" value="1"/>
</dbReference>
<accession>A0ABY6HLK6</accession>
<gene>
    <name evidence="2" type="ORF">NEF87_000678</name>
</gene>
<keyword evidence="3" id="KW-1185">Reference proteome</keyword>
<proteinExistence type="predicted"/>
<protein>
    <recommendedName>
        <fullName evidence="1">HTH arsR-type domain-containing protein</fullName>
    </recommendedName>
</protein>
<dbReference type="InterPro" id="IPR036388">
    <property type="entry name" value="WH-like_DNA-bd_sf"/>
</dbReference>
<dbReference type="InterPro" id="IPR036390">
    <property type="entry name" value="WH_DNA-bd_sf"/>
</dbReference>
<dbReference type="Proteomes" id="UP001208689">
    <property type="component" value="Chromosome"/>
</dbReference>
<dbReference type="Pfam" id="PF01022">
    <property type="entry name" value="HTH_5"/>
    <property type="match status" value="1"/>
</dbReference>
<name>A0ABY6HLK6_9ARCH</name>
<sequence>MEKNNNQHAASTFHISEVAIINDPSVVPILFHEKKQMLLSLIIPEEKTIIDIKNITKMNPGTIKRHLDDLVKKNLAVQSRFFTNEFGIKMKYYRAVARKFLVQIEWPSSS</sequence>
<reference evidence="2" key="1">
    <citation type="submission" date="2022-09" db="EMBL/GenBank/DDBJ databases">
        <title>Actin cytoskeleton and complex cell architecture in an #Asgard archaeon.</title>
        <authorList>
            <person name="Ponce Toledo R.I."/>
            <person name="Schleper C."/>
            <person name="Rodrigues Oliveira T."/>
            <person name="Wollweber F."/>
            <person name="Xu J."/>
            <person name="Rittmann S."/>
            <person name="Klingl A."/>
            <person name="Pilhofer M."/>
        </authorList>
    </citation>
    <scope>NUCLEOTIDE SEQUENCE</scope>
    <source>
        <strain evidence="2">B-35</strain>
    </source>
</reference>
<dbReference type="SUPFAM" id="SSF46785">
    <property type="entry name" value="Winged helix' DNA-binding domain"/>
    <property type="match status" value="1"/>
</dbReference>
<organism evidence="2 3">
    <name type="scientific">Candidatus Lokiarchaeum ossiferum</name>
    <dbReference type="NCBI Taxonomy" id="2951803"/>
    <lineage>
        <taxon>Archaea</taxon>
        <taxon>Promethearchaeati</taxon>
        <taxon>Promethearchaeota</taxon>
        <taxon>Promethearchaeia</taxon>
        <taxon>Promethearchaeales</taxon>
        <taxon>Promethearchaeaceae</taxon>
        <taxon>Candidatus Lokiarchaeum</taxon>
    </lineage>
</organism>
<dbReference type="EMBL" id="CP104013">
    <property type="protein sequence ID" value="UYP44393.1"/>
    <property type="molecule type" value="Genomic_DNA"/>
</dbReference>
<feature type="domain" description="HTH arsR-type" evidence="1">
    <location>
        <begin position="36"/>
        <end position="75"/>
    </location>
</feature>
<evidence type="ECO:0000259" key="1">
    <source>
        <dbReference type="Pfam" id="PF01022"/>
    </source>
</evidence>